<accession>A0A2T0LAX4</accession>
<feature type="transmembrane region" description="Helical" evidence="1">
    <location>
        <begin position="128"/>
        <end position="148"/>
    </location>
</feature>
<reference evidence="2 3" key="1">
    <citation type="submission" date="2018-03" db="EMBL/GenBank/DDBJ databases">
        <title>Genomic Encyclopedia of Archaeal and Bacterial Type Strains, Phase II (KMG-II): from individual species to whole genera.</title>
        <authorList>
            <person name="Goeker M."/>
        </authorList>
    </citation>
    <scope>NUCLEOTIDE SEQUENCE [LARGE SCALE GENOMIC DNA]</scope>
    <source>
        <strain evidence="2 3">DSM 44946</strain>
    </source>
</reference>
<dbReference type="AlphaFoldDB" id="A0A2T0LAX4"/>
<dbReference type="EMBL" id="PVNE01000031">
    <property type="protein sequence ID" value="PRX39017.1"/>
    <property type="molecule type" value="Genomic_DNA"/>
</dbReference>
<feature type="transmembrane region" description="Helical" evidence="1">
    <location>
        <begin position="90"/>
        <end position="107"/>
    </location>
</feature>
<keyword evidence="1" id="KW-0812">Transmembrane</keyword>
<evidence type="ECO:0000313" key="2">
    <source>
        <dbReference type="EMBL" id="PRX39017.1"/>
    </source>
</evidence>
<protein>
    <submittedName>
        <fullName evidence="2">Putative membrane protein</fullName>
    </submittedName>
</protein>
<gene>
    <name evidence="2" type="ORF">CLV97_13117</name>
</gene>
<organism evidence="2 3">
    <name type="scientific">Planifilum fimeticola</name>
    <dbReference type="NCBI Taxonomy" id="201975"/>
    <lineage>
        <taxon>Bacteria</taxon>
        <taxon>Bacillati</taxon>
        <taxon>Bacillota</taxon>
        <taxon>Bacilli</taxon>
        <taxon>Bacillales</taxon>
        <taxon>Thermoactinomycetaceae</taxon>
        <taxon>Planifilum</taxon>
    </lineage>
</organism>
<dbReference type="RefSeq" id="WP_106346422.1">
    <property type="nucleotide sequence ID" value="NZ_PVNE01000031.1"/>
</dbReference>
<evidence type="ECO:0000313" key="3">
    <source>
        <dbReference type="Proteomes" id="UP000237797"/>
    </source>
</evidence>
<keyword evidence="1" id="KW-0472">Membrane</keyword>
<name>A0A2T0LAX4_9BACL</name>
<feature type="transmembrane region" description="Helical" evidence="1">
    <location>
        <begin position="6"/>
        <end position="29"/>
    </location>
</feature>
<evidence type="ECO:0000256" key="1">
    <source>
        <dbReference type="SAM" id="Phobius"/>
    </source>
</evidence>
<comment type="caution">
    <text evidence="2">The sequence shown here is derived from an EMBL/GenBank/DDBJ whole genome shotgun (WGS) entry which is preliminary data.</text>
</comment>
<dbReference type="OrthoDB" id="2989441at2"/>
<sequence>MAYKIALFLHIAGVATWFGAMHILAIWLGRTAKAADGKSLAETLQAVHRLNMRTLVPSAIIVLAAGVYMLSQHYINGAELPFWLLFKERFGSLFILAYIIGFTLYGRKLKSASGGGDAELLRQTAKRYAILAHVTTLLILIVILFATLKFN</sequence>
<keyword evidence="3" id="KW-1185">Reference proteome</keyword>
<proteinExistence type="predicted"/>
<feature type="transmembrane region" description="Helical" evidence="1">
    <location>
        <begin position="50"/>
        <end position="70"/>
    </location>
</feature>
<keyword evidence="1" id="KW-1133">Transmembrane helix</keyword>
<dbReference type="Proteomes" id="UP000237797">
    <property type="component" value="Unassembled WGS sequence"/>
</dbReference>